<dbReference type="Proteomes" id="UP001314170">
    <property type="component" value="Unassembled WGS sequence"/>
</dbReference>
<feature type="domain" description="Xylanase inhibitor N-terminal" evidence="3">
    <location>
        <begin position="32"/>
        <end position="103"/>
    </location>
</feature>
<dbReference type="InterPro" id="IPR032799">
    <property type="entry name" value="TAXi_C"/>
</dbReference>
<evidence type="ECO:0000313" key="5">
    <source>
        <dbReference type="Proteomes" id="UP001314170"/>
    </source>
</evidence>
<name>A0AAV1S0E2_9ROSI</name>
<evidence type="ECO:0000259" key="2">
    <source>
        <dbReference type="Pfam" id="PF14541"/>
    </source>
</evidence>
<dbReference type="AlphaFoldDB" id="A0AAV1S0E2"/>
<evidence type="ECO:0000313" key="4">
    <source>
        <dbReference type="EMBL" id="CAK7341691.1"/>
    </source>
</evidence>
<dbReference type="Pfam" id="PF14541">
    <property type="entry name" value="TAXi_C"/>
    <property type="match status" value="1"/>
</dbReference>
<evidence type="ECO:0000259" key="3">
    <source>
        <dbReference type="Pfam" id="PF14543"/>
    </source>
</evidence>
<dbReference type="EMBL" id="CAWUPB010001160">
    <property type="protein sequence ID" value="CAK7341691.1"/>
    <property type="molecule type" value="Genomic_DNA"/>
</dbReference>
<evidence type="ECO:0000256" key="1">
    <source>
        <dbReference type="ARBA" id="ARBA00007447"/>
    </source>
</evidence>
<dbReference type="GO" id="GO:0004190">
    <property type="term" value="F:aspartic-type endopeptidase activity"/>
    <property type="evidence" value="ECO:0007669"/>
    <property type="project" value="InterPro"/>
</dbReference>
<dbReference type="InterPro" id="IPR021109">
    <property type="entry name" value="Peptidase_aspartic_dom_sf"/>
</dbReference>
<accession>A0AAV1S0E2</accession>
<dbReference type="PANTHER" id="PTHR47965">
    <property type="entry name" value="ASPARTYL PROTEASE-RELATED"/>
    <property type="match status" value="1"/>
</dbReference>
<protein>
    <submittedName>
        <fullName evidence="4">Uncharacterized protein</fullName>
    </submittedName>
</protein>
<dbReference type="InterPro" id="IPR032861">
    <property type="entry name" value="TAXi_N"/>
</dbReference>
<feature type="domain" description="Xylanase inhibitor C-terminal" evidence="2">
    <location>
        <begin position="131"/>
        <end position="178"/>
    </location>
</feature>
<dbReference type="InterPro" id="IPR001461">
    <property type="entry name" value="Aspartic_peptidase_A1"/>
</dbReference>
<sequence length="189" mass="20105">MHLFAKSDPIIAALIDTFALPTLLDSPTQVGPLAFIDNFIFSSARTDFLKGLAKCVSGLAALGRSKISIPVQFHEAFSSSPHCFSLCLSAGSKSKPGVAFFGSKGPYIFLPGSIDLSKSLLYTPLLLNPVVALNQALLAIDGENGSGGTKISTVVPYIKLETSIYEAFIGAFLKEASSAFHLYCYDKAF</sequence>
<dbReference type="Gene3D" id="2.40.70.10">
    <property type="entry name" value="Acid Proteases"/>
    <property type="match status" value="2"/>
</dbReference>
<dbReference type="Pfam" id="PF14543">
    <property type="entry name" value="TAXi_N"/>
    <property type="match status" value="1"/>
</dbReference>
<reference evidence="4 5" key="1">
    <citation type="submission" date="2024-01" db="EMBL/GenBank/DDBJ databases">
        <authorList>
            <person name="Waweru B."/>
        </authorList>
    </citation>
    <scope>NUCLEOTIDE SEQUENCE [LARGE SCALE GENOMIC DNA]</scope>
</reference>
<keyword evidence="5" id="KW-1185">Reference proteome</keyword>
<dbReference type="SUPFAM" id="SSF50630">
    <property type="entry name" value="Acid proteases"/>
    <property type="match status" value="1"/>
</dbReference>
<dbReference type="PANTHER" id="PTHR47965:SF6">
    <property type="entry name" value="ASPARTIC PROTEINASE GIP1-RELATED"/>
    <property type="match status" value="1"/>
</dbReference>
<proteinExistence type="inferred from homology"/>
<gene>
    <name evidence="4" type="ORF">DCAF_LOCUS16411</name>
</gene>
<dbReference type="GO" id="GO:0006508">
    <property type="term" value="P:proteolysis"/>
    <property type="evidence" value="ECO:0007669"/>
    <property type="project" value="InterPro"/>
</dbReference>
<comment type="similarity">
    <text evidence="1">Belongs to the peptidase A1 family.</text>
</comment>
<comment type="caution">
    <text evidence="4">The sequence shown here is derived from an EMBL/GenBank/DDBJ whole genome shotgun (WGS) entry which is preliminary data.</text>
</comment>
<organism evidence="4 5">
    <name type="scientific">Dovyalis caffra</name>
    <dbReference type="NCBI Taxonomy" id="77055"/>
    <lineage>
        <taxon>Eukaryota</taxon>
        <taxon>Viridiplantae</taxon>
        <taxon>Streptophyta</taxon>
        <taxon>Embryophyta</taxon>
        <taxon>Tracheophyta</taxon>
        <taxon>Spermatophyta</taxon>
        <taxon>Magnoliopsida</taxon>
        <taxon>eudicotyledons</taxon>
        <taxon>Gunneridae</taxon>
        <taxon>Pentapetalae</taxon>
        <taxon>rosids</taxon>
        <taxon>fabids</taxon>
        <taxon>Malpighiales</taxon>
        <taxon>Salicaceae</taxon>
        <taxon>Flacourtieae</taxon>
        <taxon>Dovyalis</taxon>
    </lineage>
</organism>